<evidence type="ECO:0000313" key="4">
    <source>
        <dbReference type="Proteomes" id="UP000011087"/>
    </source>
</evidence>
<dbReference type="Proteomes" id="UP000011087">
    <property type="component" value="Unassembled WGS sequence"/>
</dbReference>
<dbReference type="HOGENOM" id="CLU_967884_0_0_1"/>
<reference evidence="3" key="3">
    <citation type="submission" date="2016-03" db="UniProtKB">
        <authorList>
            <consortium name="EnsemblProtists"/>
        </authorList>
    </citation>
    <scope>IDENTIFICATION</scope>
</reference>
<gene>
    <name evidence="2" type="ORF">GUITHDRAFT_104399</name>
</gene>
<reference evidence="2 4" key="1">
    <citation type="journal article" date="2012" name="Nature">
        <title>Algal genomes reveal evolutionary mosaicism and the fate of nucleomorphs.</title>
        <authorList>
            <consortium name="DOE Joint Genome Institute"/>
            <person name="Curtis B.A."/>
            <person name="Tanifuji G."/>
            <person name="Burki F."/>
            <person name="Gruber A."/>
            <person name="Irimia M."/>
            <person name="Maruyama S."/>
            <person name="Arias M.C."/>
            <person name="Ball S.G."/>
            <person name="Gile G.H."/>
            <person name="Hirakawa Y."/>
            <person name="Hopkins J.F."/>
            <person name="Kuo A."/>
            <person name="Rensing S.A."/>
            <person name="Schmutz J."/>
            <person name="Symeonidi A."/>
            <person name="Elias M."/>
            <person name="Eveleigh R.J."/>
            <person name="Herman E.K."/>
            <person name="Klute M.J."/>
            <person name="Nakayama T."/>
            <person name="Obornik M."/>
            <person name="Reyes-Prieto A."/>
            <person name="Armbrust E.V."/>
            <person name="Aves S.J."/>
            <person name="Beiko R.G."/>
            <person name="Coutinho P."/>
            <person name="Dacks J.B."/>
            <person name="Durnford D.G."/>
            <person name="Fast N.M."/>
            <person name="Green B.R."/>
            <person name="Grisdale C.J."/>
            <person name="Hempel F."/>
            <person name="Henrissat B."/>
            <person name="Hoppner M.P."/>
            <person name="Ishida K."/>
            <person name="Kim E."/>
            <person name="Koreny L."/>
            <person name="Kroth P.G."/>
            <person name="Liu Y."/>
            <person name="Malik S.B."/>
            <person name="Maier U.G."/>
            <person name="McRose D."/>
            <person name="Mock T."/>
            <person name="Neilson J.A."/>
            <person name="Onodera N.T."/>
            <person name="Poole A.M."/>
            <person name="Pritham E.J."/>
            <person name="Richards T.A."/>
            <person name="Rocap G."/>
            <person name="Roy S.W."/>
            <person name="Sarai C."/>
            <person name="Schaack S."/>
            <person name="Shirato S."/>
            <person name="Slamovits C.H."/>
            <person name="Spencer D.F."/>
            <person name="Suzuki S."/>
            <person name="Worden A.Z."/>
            <person name="Zauner S."/>
            <person name="Barry K."/>
            <person name="Bell C."/>
            <person name="Bharti A.K."/>
            <person name="Crow J.A."/>
            <person name="Grimwood J."/>
            <person name="Kramer R."/>
            <person name="Lindquist E."/>
            <person name="Lucas S."/>
            <person name="Salamov A."/>
            <person name="McFadden G.I."/>
            <person name="Lane C.E."/>
            <person name="Keeling P.J."/>
            <person name="Gray M.W."/>
            <person name="Grigoriev I.V."/>
            <person name="Archibald J.M."/>
        </authorList>
    </citation>
    <scope>NUCLEOTIDE SEQUENCE</scope>
    <source>
        <strain evidence="2 4">CCMP2712</strain>
    </source>
</reference>
<dbReference type="EMBL" id="JH992980">
    <property type="protein sequence ID" value="EKX50001.1"/>
    <property type="molecule type" value="Genomic_DNA"/>
</dbReference>
<dbReference type="EnsemblProtists" id="EKX50001">
    <property type="protein sequence ID" value="EKX50001"/>
    <property type="gene ID" value="GUITHDRAFT_104399"/>
</dbReference>
<evidence type="ECO:0000256" key="1">
    <source>
        <dbReference type="SAM" id="MobiDB-lite"/>
    </source>
</evidence>
<reference evidence="4" key="2">
    <citation type="submission" date="2012-11" db="EMBL/GenBank/DDBJ databases">
        <authorList>
            <person name="Kuo A."/>
            <person name="Curtis B.A."/>
            <person name="Tanifuji G."/>
            <person name="Burki F."/>
            <person name="Gruber A."/>
            <person name="Irimia M."/>
            <person name="Maruyama S."/>
            <person name="Arias M.C."/>
            <person name="Ball S.G."/>
            <person name="Gile G.H."/>
            <person name="Hirakawa Y."/>
            <person name="Hopkins J.F."/>
            <person name="Rensing S.A."/>
            <person name="Schmutz J."/>
            <person name="Symeonidi A."/>
            <person name="Elias M."/>
            <person name="Eveleigh R.J."/>
            <person name="Herman E.K."/>
            <person name="Klute M.J."/>
            <person name="Nakayama T."/>
            <person name="Obornik M."/>
            <person name="Reyes-Prieto A."/>
            <person name="Armbrust E.V."/>
            <person name="Aves S.J."/>
            <person name="Beiko R.G."/>
            <person name="Coutinho P."/>
            <person name="Dacks J.B."/>
            <person name="Durnford D.G."/>
            <person name="Fast N.M."/>
            <person name="Green B.R."/>
            <person name="Grisdale C."/>
            <person name="Hempe F."/>
            <person name="Henrissat B."/>
            <person name="Hoppner M.P."/>
            <person name="Ishida K.-I."/>
            <person name="Kim E."/>
            <person name="Koreny L."/>
            <person name="Kroth P.G."/>
            <person name="Liu Y."/>
            <person name="Malik S.-B."/>
            <person name="Maier U.G."/>
            <person name="McRose D."/>
            <person name="Mock T."/>
            <person name="Neilson J.A."/>
            <person name="Onodera N.T."/>
            <person name="Poole A.M."/>
            <person name="Pritham E.J."/>
            <person name="Richards T.A."/>
            <person name="Rocap G."/>
            <person name="Roy S.W."/>
            <person name="Sarai C."/>
            <person name="Schaack S."/>
            <person name="Shirato S."/>
            <person name="Slamovits C.H."/>
            <person name="Spencer D.F."/>
            <person name="Suzuki S."/>
            <person name="Worden A.Z."/>
            <person name="Zauner S."/>
            <person name="Barry K."/>
            <person name="Bell C."/>
            <person name="Bharti A.K."/>
            <person name="Crow J.A."/>
            <person name="Grimwood J."/>
            <person name="Kramer R."/>
            <person name="Lindquist E."/>
            <person name="Lucas S."/>
            <person name="Salamov A."/>
            <person name="McFadden G.I."/>
            <person name="Lane C.E."/>
            <person name="Keeling P.J."/>
            <person name="Gray M.W."/>
            <person name="Grigoriev I.V."/>
            <person name="Archibald J.M."/>
        </authorList>
    </citation>
    <scope>NUCLEOTIDE SEQUENCE</scope>
    <source>
        <strain evidence="4">CCMP2712</strain>
    </source>
</reference>
<accession>L1JN37</accession>
<feature type="region of interest" description="Disordered" evidence="1">
    <location>
        <begin position="256"/>
        <end position="288"/>
    </location>
</feature>
<organism evidence="2">
    <name type="scientific">Guillardia theta (strain CCMP2712)</name>
    <name type="common">Cryptophyte</name>
    <dbReference type="NCBI Taxonomy" id="905079"/>
    <lineage>
        <taxon>Eukaryota</taxon>
        <taxon>Cryptophyceae</taxon>
        <taxon>Pyrenomonadales</taxon>
        <taxon>Geminigeraceae</taxon>
        <taxon>Guillardia</taxon>
    </lineage>
</organism>
<evidence type="ECO:0000313" key="3">
    <source>
        <dbReference type="EnsemblProtists" id="EKX50001"/>
    </source>
</evidence>
<name>L1JN37_GUITC</name>
<dbReference type="PaxDb" id="55529-EKX50001"/>
<proteinExistence type="predicted"/>
<evidence type="ECO:0000313" key="2">
    <source>
        <dbReference type="EMBL" id="EKX50001.1"/>
    </source>
</evidence>
<dbReference type="RefSeq" id="XP_005836981.1">
    <property type="nucleotide sequence ID" value="XM_005836924.1"/>
</dbReference>
<dbReference type="KEGG" id="gtt:GUITHDRAFT_104399"/>
<dbReference type="AlphaFoldDB" id="L1JN37"/>
<keyword evidence="4" id="KW-1185">Reference proteome</keyword>
<protein>
    <submittedName>
        <fullName evidence="2 3">Uncharacterized protein</fullName>
    </submittedName>
</protein>
<dbReference type="GeneID" id="17306655"/>
<feature type="region of interest" description="Disordered" evidence="1">
    <location>
        <begin position="1"/>
        <end position="31"/>
    </location>
</feature>
<sequence>MQRAQFDEELDLGPSLHDAGTGAELPSSSSPLESLLNIDDALNDARFDEIAVDDLHNDDSIFRFLNDYTQEEEQTVIRQVKIDEYRLVLDMGEKRLEHRFVEKASAQGGRVKLERIDYSGASKQQAIEERRMVYAYENSYWQLCEVEVVIEPSVPGQRPGTKDIHESFNKIARAVKTEVQQCGKEKRAHDMSRSDYSNDVSNMTLQGGLMTKVTKGKGDNLVNDFKASLFLDRHDGQYKVLLVHCKEAVEKYDAIKEKAKARSRKRRGTTGSEQEEGLGSAKRARAEP</sequence>